<proteinExistence type="inferred from homology"/>
<dbReference type="GO" id="GO:0004519">
    <property type="term" value="F:endonuclease activity"/>
    <property type="evidence" value="ECO:0007669"/>
    <property type="project" value="UniProtKB-KW"/>
</dbReference>
<name>A0A1B8H3Y7_9GAMM</name>
<dbReference type="NCBIfam" id="NF008206">
    <property type="entry name" value="PRK10966.1"/>
    <property type="match status" value="1"/>
</dbReference>
<evidence type="ECO:0000256" key="4">
    <source>
        <dbReference type="ARBA" id="ARBA00022722"/>
    </source>
</evidence>
<evidence type="ECO:0000313" key="11">
    <source>
        <dbReference type="Proteomes" id="UP000092247"/>
    </source>
</evidence>
<dbReference type="GO" id="GO:0006310">
    <property type="term" value="P:DNA recombination"/>
    <property type="evidence" value="ECO:0007669"/>
    <property type="project" value="UniProtKB-KW"/>
</dbReference>
<keyword evidence="5 7" id="KW-0378">Hydrolase</keyword>
<dbReference type="InterPro" id="IPR041796">
    <property type="entry name" value="Mre11_N"/>
</dbReference>
<evidence type="ECO:0000256" key="2">
    <source>
        <dbReference type="ARBA" id="ARBA00011322"/>
    </source>
</evidence>
<evidence type="ECO:0000313" key="10">
    <source>
        <dbReference type="EMBL" id="OBU03763.1"/>
    </source>
</evidence>
<evidence type="ECO:0000256" key="3">
    <source>
        <dbReference type="ARBA" id="ARBA00013365"/>
    </source>
</evidence>
<comment type="function">
    <text evidence="7">SbcCD cleaves DNA hairpin structures. These structures can inhibit DNA replication and are intermediates in certain DNA recombination reactions. The complex acts as a 3'-&gt;5' double strand exonuclease that can open hairpins. It also has a 5' single-strand endonuclease activity.</text>
</comment>
<keyword evidence="7" id="KW-0255">Endonuclease</keyword>
<dbReference type="PANTHER" id="PTHR30337">
    <property type="entry name" value="COMPONENT OF ATP-DEPENDENT DSDNA EXONUCLEASE"/>
    <property type="match status" value="1"/>
</dbReference>
<keyword evidence="6 7" id="KW-0269">Exonuclease</keyword>
<sequence length="408" mass="46120">MKIIHTSDWHLGQYFYTKNRLQEHQQFSDWLINLIEEQQVDALIIAGDIFDTASPPSYARELYNQFVAKLQRTGCHLIVLAGNHDAVATLNESRELLACLNVNVVARPDPEQDLIVLYNKQKQPGAIICAIPFLRPRDILLSQAGQSESEKQQALLSAIQLYYQSLYDKAVAKRTELNTHVPIIMTGHLTTVGAKTTDSVRDIYIGTLEAFPAGAFPPADYIALGHIHRAQNIGDSGTVRYSGSPVPLSFDETGQEKSVFLLTLNGTQITHIEPVPVPCFQPMVCLKGDLDTISRALSQFPLRDEKTQPVWLDIEIAGRDYLPDIQKRIQTLTEPYAAEVVLLRRERRKQQWQESDILKETLNELTTEEVFARRLALSDTEEDAIPRLTTLFRQVCQQVSEEQKVKSE</sequence>
<dbReference type="STRING" id="368603.AYY16_15970"/>
<gene>
    <name evidence="7" type="primary">sbcD</name>
    <name evidence="10" type="ORF">AYY17_09315</name>
</gene>
<evidence type="ECO:0000256" key="5">
    <source>
        <dbReference type="ARBA" id="ARBA00022801"/>
    </source>
</evidence>
<protein>
    <recommendedName>
        <fullName evidence="3 7">Nuclease SbcCD subunit D</fullName>
    </recommendedName>
</protein>
<comment type="caution">
    <text evidence="10">The sequence shown here is derived from an EMBL/GenBank/DDBJ whole genome shotgun (WGS) entry which is preliminary data.</text>
</comment>
<dbReference type="Gene3D" id="3.30.160.720">
    <property type="match status" value="1"/>
</dbReference>
<accession>A0A1B8H3Y7</accession>
<keyword evidence="7" id="KW-0235">DNA replication</keyword>
<dbReference type="Gene3D" id="3.60.21.10">
    <property type="match status" value="1"/>
</dbReference>
<dbReference type="SUPFAM" id="SSF56300">
    <property type="entry name" value="Metallo-dependent phosphatases"/>
    <property type="match status" value="1"/>
</dbReference>
<keyword evidence="4 7" id="KW-0540">Nuclease</keyword>
<dbReference type="InterPro" id="IPR026843">
    <property type="entry name" value="SbcD_C"/>
</dbReference>
<dbReference type="GO" id="GO:0008408">
    <property type="term" value="F:3'-5' exonuclease activity"/>
    <property type="evidence" value="ECO:0007669"/>
    <property type="project" value="InterPro"/>
</dbReference>
<dbReference type="Pfam" id="PF00149">
    <property type="entry name" value="Metallophos"/>
    <property type="match status" value="1"/>
</dbReference>
<dbReference type="GO" id="GO:0006260">
    <property type="term" value="P:DNA replication"/>
    <property type="evidence" value="ECO:0007669"/>
    <property type="project" value="UniProtKB-KW"/>
</dbReference>
<dbReference type="InterPro" id="IPR004843">
    <property type="entry name" value="Calcineurin-like_PHP"/>
</dbReference>
<evidence type="ECO:0000256" key="6">
    <source>
        <dbReference type="ARBA" id="ARBA00022839"/>
    </source>
</evidence>
<evidence type="ECO:0000259" key="8">
    <source>
        <dbReference type="Pfam" id="PF00149"/>
    </source>
</evidence>
<organism evidence="10 11">
    <name type="scientific">Morganella psychrotolerans</name>
    <dbReference type="NCBI Taxonomy" id="368603"/>
    <lineage>
        <taxon>Bacteria</taxon>
        <taxon>Pseudomonadati</taxon>
        <taxon>Pseudomonadota</taxon>
        <taxon>Gammaproteobacteria</taxon>
        <taxon>Enterobacterales</taxon>
        <taxon>Morganellaceae</taxon>
        <taxon>Morganella</taxon>
    </lineage>
</organism>
<evidence type="ECO:0000259" key="9">
    <source>
        <dbReference type="Pfam" id="PF12320"/>
    </source>
</evidence>
<comment type="similarity">
    <text evidence="1 7">Belongs to the SbcD family.</text>
</comment>
<dbReference type="InterPro" id="IPR050535">
    <property type="entry name" value="DNA_Repair-Maintenance_Comp"/>
</dbReference>
<dbReference type="AlphaFoldDB" id="A0A1B8H3Y7"/>
<comment type="subunit">
    <text evidence="2 7">Heterodimer of SbcC and SbcD.</text>
</comment>
<evidence type="ECO:0000256" key="7">
    <source>
        <dbReference type="RuleBase" id="RU363069"/>
    </source>
</evidence>
<feature type="domain" description="Calcineurin-like phosphoesterase" evidence="8">
    <location>
        <begin position="1"/>
        <end position="229"/>
    </location>
</feature>
<evidence type="ECO:0000256" key="1">
    <source>
        <dbReference type="ARBA" id="ARBA00010555"/>
    </source>
</evidence>
<dbReference type="InterPro" id="IPR004593">
    <property type="entry name" value="SbcD"/>
</dbReference>
<dbReference type="CDD" id="cd00840">
    <property type="entry name" value="MPP_Mre11_N"/>
    <property type="match status" value="1"/>
</dbReference>
<feature type="domain" description="Nuclease SbcCD subunit D C-terminal" evidence="9">
    <location>
        <begin position="279"/>
        <end position="376"/>
    </location>
</feature>
<keyword evidence="7" id="KW-0233">DNA recombination</keyword>
<dbReference type="EMBL" id="LZEX01000042">
    <property type="protein sequence ID" value="OBU03763.1"/>
    <property type="molecule type" value="Genomic_DNA"/>
</dbReference>
<reference evidence="10 11" key="1">
    <citation type="submission" date="2016-06" db="EMBL/GenBank/DDBJ databases">
        <authorList>
            <person name="Kjaerup R.B."/>
            <person name="Dalgaard T.S."/>
            <person name="Juul-Madsen H.R."/>
        </authorList>
    </citation>
    <scope>NUCLEOTIDE SEQUENCE [LARGE SCALE GENOMIC DNA]</scope>
    <source>
        <strain evidence="10 11">GCSL-Mp3</strain>
    </source>
</reference>
<dbReference type="Pfam" id="PF12320">
    <property type="entry name" value="SbcD_C"/>
    <property type="match status" value="1"/>
</dbReference>
<dbReference type="NCBIfam" id="TIGR00619">
    <property type="entry name" value="sbcd"/>
    <property type="match status" value="1"/>
</dbReference>
<dbReference type="Proteomes" id="UP000092247">
    <property type="component" value="Unassembled WGS sequence"/>
</dbReference>
<dbReference type="InterPro" id="IPR029052">
    <property type="entry name" value="Metallo-depent_PP-like"/>
</dbReference>
<dbReference type="PANTHER" id="PTHR30337:SF0">
    <property type="entry name" value="NUCLEASE SBCCD SUBUNIT D"/>
    <property type="match status" value="1"/>
</dbReference>
<dbReference type="RefSeq" id="WP_067425250.1">
    <property type="nucleotide sequence ID" value="NZ_CBCPID010000013.1"/>
</dbReference>